<name>D3DHP3_HYDTT</name>
<dbReference type="RefSeq" id="WP_012963525.1">
    <property type="nucleotide sequence ID" value="NC_013799.1"/>
</dbReference>
<accession>D3DHP3</accession>
<reference evidence="1 2" key="1">
    <citation type="journal article" date="2010" name="J. Bacteriol.">
        <title>Complete genome sequence of the thermophilic, obligately chemolithoautotrophic hydrogen-oxidizing bacterium Hydrogenobacter thermophilus TK-6.</title>
        <authorList>
            <person name="Arai H."/>
            <person name="Kanbe H."/>
            <person name="Ishii M."/>
            <person name="Igarashi Y."/>
        </authorList>
    </citation>
    <scope>NUCLEOTIDE SEQUENCE [LARGE SCALE GENOMIC DNA]</scope>
    <source>
        <strain evidence="2">DSM 6534 / IAM 12695 / TK-6 [Tokyo]</strain>
    </source>
</reference>
<keyword evidence="2" id="KW-1185">Reference proteome</keyword>
<evidence type="ECO:0000313" key="1">
    <source>
        <dbReference type="EMBL" id="BAI69345.1"/>
    </source>
</evidence>
<dbReference type="STRING" id="608538.HTH_0886"/>
<organism evidence="1 2">
    <name type="scientific">Hydrogenobacter thermophilus (strain DSM 6534 / IAM 12695 / TK-6)</name>
    <dbReference type="NCBI Taxonomy" id="608538"/>
    <lineage>
        <taxon>Bacteria</taxon>
        <taxon>Pseudomonadati</taxon>
        <taxon>Aquificota</taxon>
        <taxon>Aquificia</taxon>
        <taxon>Aquificales</taxon>
        <taxon>Aquificaceae</taxon>
        <taxon>Hydrogenobacter</taxon>
    </lineage>
</organism>
<protein>
    <submittedName>
        <fullName evidence="1">Uncharacterized protein</fullName>
    </submittedName>
</protein>
<evidence type="ECO:0000313" key="2">
    <source>
        <dbReference type="Proteomes" id="UP000002574"/>
    </source>
</evidence>
<dbReference type="AlphaFoldDB" id="D3DHP3"/>
<proteinExistence type="predicted"/>
<dbReference type="Proteomes" id="UP000002574">
    <property type="component" value="Chromosome"/>
</dbReference>
<gene>
    <name evidence="1" type="ordered locus">HTH_0886</name>
</gene>
<sequence>MRITAKRVCEFLRRMKELQNCSFRTERLSEKEKLIVLTIQLTDAEYEGVGVNARLALEDLMQKVLEVDE</sequence>
<dbReference type="KEGG" id="hth:HTH_0886"/>
<dbReference type="EMBL" id="AP011112">
    <property type="protein sequence ID" value="BAI69345.1"/>
    <property type="molecule type" value="Genomic_DNA"/>
</dbReference>